<dbReference type="EMBL" id="WOCE01000006">
    <property type="protein sequence ID" value="KAE9612761.1"/>
    <property type="molecule type" value="Genomic_DNA"/>
</dbReference>
<sequence>MYPSGIYIFSFVVFTFCFRYEVRACEYEDIRVMWEMLINRNNESEFVHSCVTSKKSHYWKFFNWAWCATPYITTSCFRLL</sequence>
<evidence type="ECO:0000313" key="3">
    <source>
        <dbReference type="Proteomes" id="UP000447434"/>
    </source>
</evidence>
<proteinExistence type="predicted"/>
<reference evidence="3" key="1">
    <citation type="journal article" date="2020" name="Nat. Commun.">
        <title>Genome sequence of the cluster root forming white lupin.</title>
        <authorList>
            <person name="Hufnagel B."/>
            <person name="Marques A."/>
            <person name="Soriano A."/>
            <person name="Marques L."/>
            <person name="Divol F."/>
            <person name="Doumas P."/>
            <person name="Sallet E."/>
            <person name="Mancinotti D."/>
            <person name="Carrere S."/>
            <person name="Marande W."/>
            <person name="Arribat S."/>
            <person name="Keller J."/>
            <person name="Huneau C."/>
            <person name="Blein T."/>
            <person name="Aime D."/>
            <person name="Laguerre M."/>
            <person name="Taylor J."/>
            <person name="Schubert V."/>
            <person name="Nelson M."/>
            <person name="Geu-Flores F."/>
            <person name="Crespi M."/>
            <person name="Gallardo-Guerrero K."/>
            <person name="Delaux P.-M."/>
            <person name="Salse J."/>
            <person name="Berges H."/>
            <person name="Guyot R."/>
            <person name="Gouzy J."/>
            <person name="Peret B."/>
        </authorList>
    </citation>
    <scope>NUCLEOTIDE SEQUENCE [LARGE SCALE GENOMIC DNA]</scope>
    <source>
        <strain evidence="3">cv. Amiga</strain>
    </source>
</reference>
<name>A0A6A4QFW6_LUPAL</name>
<keyword evidence="1" id="KW-1133">Transmembrane helix</keyword>
<gene>
    <name evidence="2" type="ORF">Lalb_Chr06g0176491</name>
</gene>
<comment type="caution">
    <text evidence="2">The sequence shown here is derived from an EMBL/GenBank/DDBJ whole genome shotgun (WGS) entry which is preliminary data.</text>
</comment>
<dbReference type="OrthoDB" id="661559at2759"/>
<accession>A0A6A4QFW6</accession>
<keyword evidence="3" id="KW-1185">Reference proteome</keyword>
<feature type="transmembrane region" description="Helical" evidence="1">
    <location>
        <begin position="6"/>
        <end position="22"/>
    </location>
</feature>
<organism evidence="2 3">
    <name type="scientific">Lupinus albus</name>
    <name type="common">White lupine</name>
    <name type="synonym">Lupinus termis</name>
    <dbReference type="NCBI Taxonomy" id="3870"/>
    <lineage>
        <taxon>Eukaryota</taxon>
        <taxon>Viridiplantae</taxon>
        <taxon>Streptophyta</taxon>
        <taxon>Embryophyta</taxon>
        <taxon>Tracheophyta</taxon>
        <taxon>Spermatophyta</taxon>
        <taxon>Magnoliopsida</taxon>
        <taxon>eudicotyledons</taxon>
        <taxon>Gunneridae</taxon>
        <taxon>Pentapetalae</taxon>
        <taxon>rosids</taxon>
        <taxon>fabids</taxon>
        <taxon>Fabales</taxon>
        <taxon>Fabaceae</taxon>
        <taxon>Papilionoideae</taxon>
        <taxon>50 kb inversion clade</taxon>
        <taxon>genistoids sensu lato</taxon>
        <taxon>core genistoids</taxon>
        <taxon>Genisteae</taxon>
        <taxon>Lupinus</taxon>
    </lineage>
</organism>
<evidence type="ECO:0000313" key="2">
    <source>
        <dbReference type="EMBL" id="KAE9612761.1"/>
    </source>
</evidence>
<evidence type="ECO:0000256" key="1">
    <source>
        <dbReference type="SAM" id="Phobius"/>
    </source>
</evidence>
<dbReference type="Proteomes" id="UP000447434">
    <property type="component" value="Chromosome 6"/>
</dbReference>
<keyword evidence="1" id="KW-0472">Membrane</keyword>
<dbReference type="AlphaFoldDB" id="A0A6A4QFW6"/>
<protein>
    <submittedName>
        <fullName evidence="2">Uncharacterized protein</fullName>
    </submittedName>
</protein>
<keyword evidence="1" id="KW-0812">Transmembrane</keyword>